<proteinExistence type="predicted"/>
<accession>A0ACC3SEM6</accession>
<protein>
    <submittedName>
        <fullName evidence="1">Uncharacterized protein</fullName>
    </submittedName>
</protein>
<dbReference type="Proteomes" id="UP001320706">
    <property type="component" value="Unassembled WGS sequence"/>
</dbReference>
<organism evidence="1 2">
    <name type="scientific">Zalaria obscura</name>
    <dbReference type="NCBI Taxonomy" id="2024903"/>
    <lineage>
        <taxon>Eukaryota</taxon>
        <taxon>Fungi</taxon>
        <taxon>Dikarya</taxon>
        <taxon>Ascomycota</taxon>
        <taxon>Pezizomycotina</taxon>
        <taxon>Dothideomycetes</taxon>
        <taxon>Dothideomycetidae</taxon>
        <taxon>Dothideales</taxon>
        <taxon>Zalariaceae</taxon>
        <taxon>Zalaria</taxon>
    </lineage>
</organism>
<dbReference type="EMBL" id="JAMKPW020000017">
    <property type="protein sequence ID" value="KAK8209196.1"/>
    <property type="molecule type" value="Genomic_DNA"/>
</dbReference>
<gene>
    <name evidence="1" type="ORF">M8818_003891</name>
</gene>
<keyword evidence="2" id="KW-1185">Reference proteome</keyword>
<reference evidence="1" key="1">
    <citation type="submission" date="2024-02" db="EMBL/GenBank/DDBJ databases">
        <title>Metagenome Assembled Genome of Zalaria obscura JY119.</title>
        <authorList>
            <person name="Vighnesh L."/>
            <person name="Jagadeeshwari U."/>
            <person name="Venkata Ramana C."/>
            <person name="Sasikala C."/>
        </authorList>
    </citation>
    <scope>NUCLEOTIDE SEQUENCE</scope>
    <source>
        <strain evidence="1">JY119</strain>
    </source>
</reference>
<evidence type="ECO:0000313" key="1">
    <source>
        <dbReference type="EMBL" id="KAK8209196.1"/>
    </source>
</evidence>
<name>A0ACC3SEM6_9PEZI</name>
<evidence type="ECO:0000313" key="2">
    <source>
        <dbReference type="Proteomes" id="UP001320706"/>
    </source>
</evidence>
<sequence length="622" mass="65520">MAKHLDSCLTLHMYTQSIMSSMRWSQRLPRTAQRALSTRGPPGPRSILDKSRSSRLPAHPSKPIPKSPQHGRDRSSQQSNQQPDHGISQQPQDEQQPSRTELVSTALAENQSSDLVAPVQIPDDPNGILSMDHPTMSILNNSSLVIQRQLEMMNVFLGYEQANKYIIMNGRGETIGYLAEEDHGIGQALARQAFKTHRSFTAHIFDREEREVLRIHRPFAWINSRIRIYDPSSSSSSESSHAPTTSLQGTSASSALGQSAAQTSTLPLSSMRIIGEAQQQWAPLRRKYNLFTYRPLTPPQDSPSTPKLTSGDKPNTETKALVEAETRPEEIEAGMSQFAHINEPFLSWDFGLKDAEDRTLGSVNRNFGGFAREIFTDTGVYALRMDSASLASPEQQPAQGDGEVVEGWGRETALTLDQRAVMLATAVSIDFDYFSRHSGAGAGGFMPLWFPGMGGAGAEGGAVGGAAGGAAGAEAGAAGAGAAGEVGAAEGAGAVGNAARGTVGAGEGAMAGAGTMAGYEAMQRGAYGNRDAQQGADDASPTNNEPFGAGQYGDGQGDQPGQPGQQPPEEEVWGEGNDWWGGGRGDGDGGQSGGGDGDGGQSGGGDEGGGGFSWTDFFGGDE</sequence>
<comment type="caution">
    <text evidence="1">The sequence shown here is derived from an EMBL/GenBank/DDBJ whole genome shotgun (WGS) entry which is preliminary data.</text>
</comment>